<keyword evidence="2" id="KW-1185">Reference proteome</keyword>
<reference evidence="1" key="1">
    <citation type="submission" date="2021-06" db="EMBL/GenBank/DDBJ databases">
        <authorList>
            <person name="Kallberg Y."/>
            <person name="Tangrot J."/>
            <person name="Rosling A."/>
        </authorList>
    </citation>
    <scope>NUCLEOTIDE SEQUENCE</scope>
    <source>
        <strain evidence="1">BR232B</strain>
    </source>
</reference>
<accession>A0A9N9H7J9</accession>
<organism evidence="1 2">
    <name type="scientific">Paraglomus brasilianum</name>
    <dbReference type="NCBI Taxonomy" id="144538"/>
    <lineage>
        <taxon>Eukaryota</taxon>
        <taxon>Fungi</taxon>
        <taxon>Fungi incertae sedis</taxon>
        <taxon>Mucoromycota</taxon>
        <taxon>Glomeromycotina</taxon>
        <taxon>Glomeromycetes</taxon>
        <taxon>Paraglomerales</taxon>
        <taxon>Paraglomeraceae</taxon>
        <taxon>Paraglomus</taxon>
    </lineage>
</organism>
<evidence type="ECO:0000313" key="1">
    <source>
        <dbReference type="EMBL" id="CAG8654663.1"/>
    </source>
</evidence>
<dbReference type="AlphaFoldDB" id="A0A9N9H7J9"/>
<dbReference type="EMBL" id="CAJVPI010003130">
    <property type="protein sequence ID" value="CAG8654663.1"/>
    <property type="molecule type" value="Genomic_DNA"/>
</dbReference>
<gene>
    <name evidence="1" type="ORF">PBRASI_LOCUS10447</name>
</gene>
<protein>
    <submittedName>
        <fullName evidence="1">2154_t:CDS:1</fullName>
    </submittedName>
</protein>
<name>A0A9N9H7J9_9GLOM</name>
<comment type="caution">
    <text evidence="1">The sequence shown here is derived from an EMBL/GenBank/DDBJ whole genome shotgun (WGS) entry which is preliminary data.</text>
</comment>
<dbReference type="Proteomes" id="UP000789739">
    <property type="component" value="Unassembled WGS sequence"/>
</dbReference>
<feature type="non-terminal residue" evidence="1">
    <location>
        <position position="1"/>
    </location>
</feature>
<proteinExistence type="predicted"/>
<sequence>MQHYHQGFGTSYCFEILQRGYYRQFERNQRQLAEGNVSEGEEGLQVASLQHMGTVGCLYDPGMVANLGTAGCSGLEVWGLQEWKKSYLKHIHEEQNDQCKAQFQSVATIVDTEIGKWCKEAVNDMESLSLKHSLEHSENKEEDGLPGK</sequence>
<evidence type="ECO:0000313" key="2">
    <source>
        <dbReference type="Proteomes" id="UP000789739"/>
    </source>
</evidence>